<feature type="transmembrane region" description="Helical" evidence="10">
    <location>
        <begin position="20"/>
        <end position="42"/>
    </location>
</feature>
<dbReference type="AlphaFoldDB" id="A0AAP0RW15"/>
<dbReference type="GO" id="GO:0080162">
    <property type="term" value="P:endoplasmic reticulum to cytosol auxin transport"/>
    <property type="evidence" value="ECO:0007669"/>
    <property type="project" value="InterPro"/>
</dbReference>
<dbReference type="GO" id="GO:0009734">
    <property type="term" value="P:auxin-activated signaling pathway"/>
    <property type="evidence" value="ECO:0007669"/>
    <property type="project" value="UniProtKB-KW"/>
</dbReference>
<evidence type="ECO:0000313" key="12">
    <source>
        <dbReference type="Proteomes" id="UP001415857"/>
    </source>
</evidence>
<accession>A0AAP0RW15</accession>
<evidence type="ECO:0000313" key="11">
    <source>
        <dbReference type="EMBL" id="KAK9285762.1"/>
    </source>
</evidence>
<proteinExistence type="inferred from homology"/>
<feature type="transmembrane region" description="Helical" evidence="10">
    <location>
        <begin position="92"/>
        <end position="113"/>
    </location>
</feature>
<evidence type="ECO:0000256" key="9">
    <source>
        <dbReference type="ARBA" id="ARBA00025752"/>
    </source>
</evidence>
<dbReference type="EMBL" id="JBBPBK010000005">
    <property type="protein sequence ID" value="KAK9285762.1"/>
    <property type="molecule type" value="Genomic_DNA"/>
</dbReference>
<dbReference type="InterPro" id="IPR004776">
    <property type="entry name" value="Mem_transp_PIN-like"/>
</dbReference>
<keyword evidence="12" id="KW-1185">Reference proteome</keyword>
<protein>
    <recommendedName>
        <fullName evidence="13">PIN-like protein</fullName>
    </recommendedName>
</protein>
<organism evidence="11 12">
    <name type="scientific">Liquidambar formosana</name>
    <name type="common">Formosan gum</name>
    <dbReference type="NCBI Taxonomy" id="63359"/>
    <lineage>
        <taxon>Eukaryota</taxon>
        <taxon>Viridiplantae</taxon>
        <taxon>Streptophyta</taxon>
        <taxon>Embryophyta</taxon>
        <taxon>Tracheophyta</taxon>
        <taxon>Spermatophyta</taxon>
        <taxon>Magnoliopsida</taxon>
        <taxon>eudicotyledons</taxon>
        <taxon>Gunneridae</taxon>
        <taxon>Pentapetalae</taxon>
        <taxon>Saxifragales</taxon>
        <taxon>Altingiaceae</taxon>
        <taxon>Liquidambar</taxon>
    </lineage>
</organism>
<evidence type="ECO:0000256" key="6">
    <source>
        <dbReference type="ARBA" id="ARBA00023136"/>
    </source>
</evidence>
<keyword evidence="5 10" id="KW-1133">Transmembrane helix</keyword>
<gene>
    <name evidence="11" type="ORF">L1049_024962</name>
</gene>
<evidence type="ECO:0000256" key="5">
    <source>
        <dbReference type="ARBA" id="ARBA00022989"/>
    </source>
</evidence>
<dbReference type="Pfam" id="PF03547">
    <property type="entry name" value="Mem_trans"/>
    <property type="match status" value="1"/>
</dbReference>
<evidence type="ECO:0008006" key="13">
    <source>
        <dbReference type="Google" id="ProtNLM"/>
    </source>
</evidence>
<keyword evidence="7" id="KW-0927">Auxin signaling pathway</keyword>
<keyword evidence="3 10" id="KW-0812">Transmembrane</keyword>
<evidence type="ECO:0000256" key="10">
    <source>
        <dbReference type="SAM" id="Phobius"/>
    </source>
</evidence>
<reference evidence="11 12" key="1">
    <citation type="journal article" date="2024" name="Plant J.">
        <title>Genome sequences and population genomics reveal climatic adaptation and genomic divergence between two closely related sweetgum species.</title>
        <authorList>
            <person name="Xu W.Q."/>
            <person name="Ren C.Q."/>
            <person name="Zhang X.Y."/>
            <person name="Comes H.P."/>
            <person name="Liu X.H."/>
            <person name="Li Y.G."/>
            <person name="Kettle C.J."/>
            <person name="Jalonen R."/>
            <person name="Gaisberger H."/>
            <person name="Ma Y.Z."/>
            <person name="Qiu Y.X."/>
        </authorList>
    </citation>
    <scope>NUCLEOTIDE SEQUENCE [LARGE SCALE GENOMIC DNA]</scope>
    <source>
        <strain evidence="11">Hangzhou</strain>
    </source>
</reference>
<evidence type="ECO:0000256" key="7">
    <source>
        <dbReference type="ARBA" id="ARBA00023294"/>
    </source>
</evidence>
<comment type="caution">
    <text evidence="11">The sequence shown here is derived from an EMBL/GenBank/DDBJ whole genome shotgun (WGS) entry which is preliminary data.</text>
</comment>
<dbReference type="GO" id="GO:0005789">
    <property type="term" value="C:endoplasmic reticulum membrane"/>
    <property type="evidence" value="ECO:0007669"/>
    <property type="project" value="UniProtKB-SubCell"/>
</dbReference>
<comment type="similarity">
    <text evidence="9">Belongs to the auxin efflux carrier (TC 2.A.69.2) family.</text>
</comment>
<evidence type="ECO:0000256" key="3">
    <source>
        <dbReference type="ARBA" id="ARBA00022692"/>
    </source>
</evidence>
<evidence type="ECO:0000256" key="2">
    <source>
        <dbReference type="ARBA" id="ARBA00022448"/>
    </source>
</evidence>
<evidence type="ECO:0000256" key="1">
    <source>
        <dbReference type="ARBA" id="ARBA00004477"/>
    </source>
</evidence>
<comment type="subcellular location">
    <subcellularLocation>
        <location evidence="1">Endoplasmic reticulum membrane</location>
        <topology evidence="1">Multi-pass membrane protein</topology>
    </subcellularLocation>
</comment>
<dbReference type="PANTHER" id="PTHR31651">
    <property type="match status" value="1"/>
</dbReference>
<dbReference type="PANTHER" id="PTHR31651:SF6">
    <property type="entry name" value="PROTEIN PIN-LIKES 1-LIKE"/>
    <property type="match status" value="1"/>
</dbReference>
<comment type="function">
    <text evidence="8">Involved in cellular auxin homeostasis by regulating auxin metabolism. Regulates intracellular auxin accumulation at the endoplasmic reticulum and thus auxin availability for nuclear auxin signaling.</text>
</comment>
<keyword evidence="6 10" id="KW-0472">Membrane</keyword>
<sequence length="114" mass="12472">MTLIVGANLLRGLQRSGVGWLLILGIIAVRYIALPLFGIGIVKAAHHFGMVGSYSLYQFILMLQFALPPAMSVGTITQLFEAGESECSVIMLWTYAVASFSLTLWSTVFMWLVA</sequence>
<dbReference type="InterPro" id="IPR045033">
    <property type="entry name" value="PILS1/3/4/5/7"/>
</dbReference>
<keyword evidence="2" id="KW-0813">Transport</keyword>
<evidence type="ECO:0000256" key="8">
    <source>
        <dbReference type="ARBA" id="ARBA00025100"/>
    </source>
</evidence>
<name>A0AAP0RW15_LIQFO</name>
<keyword evidence="4" id="KW-0256">Endoplasmic reticulum</keyword>
<dbReference type="Proteomes" id="UP001415857">
    <property type="component" value="Unassembled WGS sequence"/>
</dbReference>
<feature type="transmembrane region" description="Helical" evidence="10">
    <location>
        <begin position="54"/>
        <end position="80"/>
    </location>
</feature>
<evidence type="ECO:0000256" key="4">
    <source>
        <dbReference type="ARBA" id="ARBA00022824"/>
    </source>
</evidence>